<dbReference type="SUPFAM" id="SSF48452">
    <property type="entry name" value="TPR-like"/>
    <property type="match status" value="1"/>
</dbReference>
<proteinExistence type="predicted"/>
<dbReference type="EMBL" id="AP019840">
    <property type="protein sequence ID" value="BBM52839.1"/>
    <property type="molecule type" value="Genomic_DNA"/>
</dbReference>
<reference evidence="2 3" key="1">
    <citation type="submission" date="2019-07" db="EMBL/GenBank/DDBJ databases">
        <title>Complete Genome Sequence of Leptotrichia trevisanii Strain JMUB3935.</title>
        <authorList>
            <person name="Watanabe S."/>
            <person name="Cui L."/>
        </authorList>
    </citation>
    <scope>NUCLEOTIDE SEQUENCE [LARGE SCALE GENOMIC DNA]</scope>
    <source>
        <strain evidence="2 3">JMUB3935</strain>
    </source>
</reference>
<feature type="chain" id="PRO_5022031703" evidence="1">
    <location>
        <begin position="19"/>
        <end position="311"/>
    </location>
</feature>
<dbReference type="InterPro" id="IPR019734">
    <property type="entry name" value="TPR_rpt"/>
</dbReference>
<organism evidence="2 3">
    <name type="scientific">Leptotrichia trevisanii</name>
    <dbReference type="NCBI Taxonomy" id="109328"/>
    <lineage>
        <taxon>Bacteria</taxon>
        <taxon>Fusobacteriati</taxon>
        <taxon>Fusobacteriota</taxon>
        <taxon>Fusobacteriia</taxon>
        <taxon>Fusobacteriales</taxon>
        <taxon>Leptotrichiaceae</taxon>
        <taxon>Leptotrichia</taxon>
    </lineage>
</organism>
<evidence type="ECO:0000313" key="2">
    <source>
        <dbReference type="EMBL" id="BBM52839.1"/>
    </source>
</evidence>
<dbReference type="SMART" id="SM00028">
    <property type="entry name" value="TPR"/>
    <property type="match status" value="3"/>
</dbReference>
<dbReference type="Pfam" id="PF14559">
    <property type="entry name" value="TPR_19"/>
    <property type="match status" value="1"/>
</dbReference>
<evidence type="ECO:0000256" key="1">
    <source>
        <dbReference type="SAM" id="SignalP"/>
    </source>
</evidence>
<feature type="signal peptide" evidence="1">
    <location>
        <begin position="1"/>
        <end position="18"/>
    </location>
</feature>
<protein>
    <submittedName>
        <fullName evidence="2">Uncharacterized protein</fullName>
    </submittedName>
</protein>
<evidence type="ECO:0000313" key="3">
    <source>
        <dbReference type="Proteomes" id="UP000321378"/>
    </source>
</evidence>
<sequence length="311" mass="37193">MKKILIILFTILSFNSFSDVVVITEDKEVGNYFKQKVNDVKVINIQSEKDAKNETNQDAIKEVIKLSKKEFNEISKIKINEKSKNIFLESIKYFYSNKEKMRDLLLKSVKEDNNNYLAYFYLGYYEQYLNNNPRQAVKYYEQVIKINPEYPMAYNNLSDSYEEIGNRNEAEKIRKKLTSLFPDFPETYYQAGMKYREEKNFLKSTESFETAIKKYKNLSNTKFYTYLSSDLKEEYIMDAELYIITNYLNTKNFLKALDYFSTVYPSMKQKKYAKLSYIIEALESYNERVVKSKNINEYKQNLKKIQKFNLQ</sequence>
<keyword evidence="1" id="KW-0732">Signal</keyword>
<dbReference type="Gene3D" id="1.25.40.10">
    <property type="entry name" value="Tetratricopeptide repeat domain"/>
    <property type="match status" value="1"/>
</dbReference>
<name>A0A510KM82_9FUSO</name>
<dbReference type="Proteomes" id="UP000321378">
    <property type="component" value="Chromosome"/>
</dbReference>
<accession>A0A510KM82</accession>
<dbReference type="InterPro" id="IPR011990">
    <property type="entry name" value="TPR-like_helical_dom_sf"/>
</dbReference>
<dbReference type="AlphaFoldDB" id="A0A510KM82"/>
<dbReference type="RefSeq" id="WP_146997106.1">
    <property type="nucleotide sequence ID" value="NZ_AP019840.1"/>
</dbReference>
<gene>
    <name evidence="2" type="ORF">JMUB3935_1819</name>
</gene>